<evidence type="ECO:0000256" key="8">
    <source>
        <dbReference type="RuleBase" id="RU000549"/>
    </source>
</evidence>
<proteinExistence type="inferred from homology"/>
<evidence type="ECO:0000313" key="13">
    <source>
        <dbReference type="Proteomes" id="UP000041254"/>
    </source>
</evidence>
<dbReference type="PANTHER" id="PTHR10381">
    <property type="entry name" value="ATP-DEPENDENT CLP PROTEASE PROTEOLYTIC SUBUNIT"/>
    <property type="match status" value="1"/>
</dbReference>
<evidence type="ECO:0000256" key="5">
    <source>
        <dbReference type="ARBA" id="ARBA00022825"/>
    </source>
</evidence>
<gene>
    <name evidence="12" type="ORF">Vbra_8090</name>
</gene>
<dbReference type="NCBIfam" id="NF001368">
    <property type="entry name" value="PRK00277.1"/>
    <property type="match status" value="1"/>
</dbReference>
<organism evidence="12 13">
    <name type="scientific">Vitrella brassicaformis (strain CCMP3155)</name>
    <dbReference type="NCBI Taxonomy" id="1169540"/>
    <lineage>
        <taxon>Eukaryota</taxon>
        <taxon>Sar</taxon>
        <taxon>Alveolata</taxon>
        <taxon>Colpodellida</taxon>
        <taxon>Vitrellaceae</taxon>
        <taxon>Vitrella</taxon>
    </lineage>
</organism>
<dbReference type="GO" id="GO:0004176">
    <property type="term" value="F:ATP-dependent peptidase activity"/>
    <property type="evidence" value="ECO:0007669"/>
    <property type="project" value="InterPro"/>
</dbReference>
<accession>A0A0G4ETG5</accession>
<feature type="region of interest" description="Disordered" evidence="10">
    <location>
        <begin position="36"/>
        <end position="80"/>
    </location>
</feature>
<dbReference type="GO" id="GO:0004252">
    <property type="term" value="F:serine-type endopeptidase activity"/>
    <property type="evidence" value="ECO:0007669"/>
    <property type="project" value="UniProtKB-EC"/>
</dbReference>
<dbReference type="STRING" id="1169540.A0A0G4ETG5"/>
<evidence type="ECO:0000256" key="1">
    <source>
        <dbReference type="ARBA" id="ARBA00007039"/>
    </source>
</evidence>
<dbReference type="AlphaFoldDB" id="A0A0G4ETG5"/>
<dbReference type="NCBIfam" id="NF009205">
    <property type="entry name" value="PRK12553.1"/>
    <property type="match status" value="1"/>
</dbReference>
<feature type="active site" evidence="6">
    <location>
        <position position="172"/>
    </location>
</feature>
<keyword evidence="5 8" id="KW-0720">Serine protease</keyword>
<dbReference type="InterPro" id="IPR033135">
    <property type="entry name" value="ClpP_His_AS"/>
</dbReference>
<keyword evidence="2" id="KW-0934">Plastid</keyword>
<evidence type="ECO:0000256" key="3">
    <source>
        <dbReference type="ARBA" id="ARBA00022670"/>
    </source>
</evidence>
<evidence type="ECO:0000256" key="6">
    <source>
        <dbReference type="PROSITE-ProRule" id="PRU10085"/>
    </source>
</evidence>
<dbReference type="EC" id="3.4.21.92" evidence="8"/>
<dbReference type="EMBL" id="CDMY01000302">
    <property type="protein sequence ID" value="CEM00949.1"/>
    <property type="molecule type" value="Genomic_DNA"/>
</dbReference>
<protein>
    <recommendedName>
        <fullName evidence="9">ATP-dependent Clp protease proteolytic subunit</fullName>
        <ecNumber evidence="8">3.4.21.92</ecNumber>
    </recommendedName>
</protein>
<keyword evidence="13" id="KW-1185">Reference proteome</keyword>
<feature type="compositionally biased region" description="Pro residues" evidence="10">
    <location>
        <begin position="62"/>
        <end position="79"/>
    </location>
</feature>
<dbReference type="InParanoid" id="A0A0G4ETG5"/>
<feature type="signal peptide" evidence="11">
    <location>
        <begin position="1"/>
        <end position="20"/>
    </location>
</feature>
<dbReference type="FunFam" id="3.90.226.10:FF:000001">
    <property type="entry name" value="ATP-dependent Clp protease proteolytic subunit"/>
    <property type="match status" value="1"/>
</dbReference>
<evidence type="ECO:0000256" key="7">
    <source>
        <dbReference type="PROSITE-ProRule" id="PRU10086"/>
    </source>
</evidence>
<keyword evidence="4 8" id="KW-0378">Hydrolase</keyword>
<comment type="similarity">
    <text evidence="1 9">Belongs to the peptidase S14 family.</text>
</comment>
<dbReference type="GO" id="GO:0009368">
    <property type="term" value="C:endopeptidase Clp complex"/>
    <property type="evidence" value="ECO:0007669"/>
    <property type="project" value="TreeGrafter"/>
</dbReference>
<evidence type="ECO:0000256" key="2">
    <source>
        <dbReference type="ARBA" id="ARBA00022640"/>
    </source>
</evidence>
<dbReference type="Proteomes" id="UP000041254">
    <property type="component" value="Unassembled WGS sequence"/>
</dbReference>
<dbReference type="PROSITE" id="PS00381">
    <property type="entry name" value="CLP_PROTEASE_SER"/>
    <property type="match status" value="1"/>
</dbReference>
<dbReference type="PROSITE" id="PS00382">
    <property type="entry name" value="CLP_PROTEASE_HIS"/>
    <property type="match status" value="1"/>
</dbReference>
<dbReference type="OrthoDB" id="1721884at2759"/>
<dbReference type="GO" id="GO:0006515">
    <property type="term" value="P:protein quality control for misfolded or incompletely synthesized proteins"/>
    <property type="evidence" value="ECO:0007669"/>
    <property type="project" value="TreeGrafter"/>
</dbReference>
<dbReference type="OMA" id="TYIAEYC"/>
<name>A0A0G4ETG5_VITBC</name>
<feature type="chain" id="PRO_5005187825" description="ATP-dependent Clp protease proteolytic subunit" evidence="11">
    <location>
        <begin position="21"/>
        <end position="280"/>
    </location>
</feature>
<feature type="active site" evidence="7">
    <location>
        <position position="197"/>
    </location>
</feature>
<dbReference type="SUPFAM" id="SSF52096">
    <property type="entry name" value="ClpP/crotonase"/>
    <property type="match status" value="1"/>
</dbReference>
<dbReference type="Gene3D" id="3.90.226.10">
    <property type="entry name" value="2-enoyl-CoA Hydratase, Chain A, domain 1"/>
    <property type="match status" value="1"/>
</dbReference>
<dbReference type="PANTHER" id="PTHR10381:SF15">
    <property type="entry name" value="CHLOROPLASTIC ATP-DEPENDENT CLP PROTEASE PROTEOLYTIC SUBUNIT 1"/>
    <property type="match status" value="1"/>
</dbReference>
<sequence length="280" mass="30308">MQLPALAAVVPVLLVSLISAFTPPLPSRTSLMQRLLSTSTSTSSRRDAHRGEVSSLWVPPTMDEPPAVPPNTPGRPGQPLPVVMPTVDEGRMDVVSRLLKDRVLLLGNQVTDEVANALVAQMLFLANEDPTKDIKFYINSPGGSVTAGLAIFDTMQFVPCDVETVCFGIAASMGAFLLSAGTKGKRKSLPNARIMIHQPLGGAQGQAADIEIQAKEILYTRQLLNTYMAAFTSQPLDKIAEDCDRDFFMSPDEAREYGLIDQVIPTKVSHIRIPPMPTLV</sequence>
<evidence type="ECO:0000256" key="10">
    <source>
        <dbReference type="SAM" id="MobiDB-lite"/>
    </source>
</evidence>
<dbReference type="InterPro" id="IPR029045">
    <property type="entry name" value="ClpP/crotonase-like_dom_sf"/>
</dbReference>
<dbReference type="InterPro" id="IPR023562">
    <property type="entry name" value="ClpP/TepA"/>
</dbReference>
<dbReference type="Pfam" id="PF00574">
    <property type="entry name" value="CLP_protease"/>
    <property type="match status" value="1"/>
</dbReference>
<keyword evidence="11" id="KW-0732">Signal</keyword>
<dbReference type="GO" id="GO:0051117">
    <property type="term" value="F:ATPase binding"/>
    <property type="evidence" value="ECO:0007669"/>
    <property type="project" value="TreeGrafter"/>
</dbReference>
<dbReference type="InterPro" id="IPR018215">
    <property type="entry name" value="ClpP_Ser_AS"/>
</dbReference>
<dbReference type="CDD" id="cd07017">
    <property type="entry name" value="S14_ClpP_2"/>
    <property type="match status" value="1"/>
</dbReference>
<evidence type="ECO:0000256" key="11">
    <source>
        <dbReference type="SAM" id="SignalP"/>
    </source>
</evidence>
<dbReference type="HAMAP" id="MF_00444">
    <property type="entry name" value="ClpP"/>
    <property type="match status" value="1"/>
</dbReference>
<dbReference type="VEuPathDB" id="CryptoDB:Vbra_8090"/>
<dbReference type="PhylomeDB" id="A0A0G4ETG5"/>
<evidence type="ECO:0000313" key="12">
    <source>
        <dbReference type="EMBL" id="CEM00949.1"/>
    </source>
</evidence>
<reference evidence="12 13" key="1">
    <citation type="submission" date="2014-11" db="EMBL/GenBank/DDBJ databases">
        <authorList>
            <person name="Zhu J."/>
            <person name="Qi W."/>
            <person name="Song R."/>
        </authorList>
    </citation>
    <scope>NUCLEOTIDE SEQUENCE [LARGE SCALE GENOMIC DNA]</scope>
</reference>
<dbReference type="InterPro" id="IPR001907">
    <property type="entry name" value="ClpP"/>
</dbReference>
<dbReference type="PRINTS" id="PR00127">
    <property type="entry name" value="CLPPROTEASEP"/>
</dbReference>
<evidence type="ECO:0000256" key="9">
    <source>
        <dbReference type="RuleBase" id="RU003567"/>
    </source>
</evidence>
<evidence type="ECO:0000256" key="4">
    <source>
        <dbReference type="ARBA" id="ARBA00022801"/>
    </source>
</evidence>
<keyword evidence="3 8" id="KW-0645">Protease</keyword>